<dbReference type="KEGG" id="nmv:NITMOv2_3556"/>
<dbReference type="InterPro" id="IPR012675">
    <property type="entry name" value="Beta-grasp_dom_sf"/>
</dbReference>
<dbReference type="STRING" id="42253.NITMOv2_3556"/>
<gene>
    <name evidence="1" type="ORF">NITMOv2_3556</name>
</gene>
<sequence>MEEGIRIQVNGEAKPWRSDGTVADLLRELDIKTERVAVELNLEILDRSAFPHRRLKDGDRVEILSFIGGGSEKSTKYDVVTRDLIGARHG</sequence>
<proteinExistence type="predicted"/>
<dbReference type="PANTHER" id="PTHR34472:SF1">
    <property type="entry name" value="SULFUR CARRIER PROTEIN THIS"/>
    <property type="match status" value="1"/>
</dbReference>
<dbReference type="AlphaFoldDB" id="A0A0K2GG74"/>
<dbReference type="InterPro" id="IPR016155">
    <property type="entry name" value="Mopterin_synth/thiamin_S_b"/>
</dbReference>
<dbReference type="InterPro" id="IPR010035">
    <property type="entry name" value="Thi_S"/>
</dbReference>
<dbReference type="PANTHER" id="PTHR34472">
    <property type="entry name" value="SULFUR CARRIER PROTEIN THIS"/>
    <property type="match status" value="1"/>
</dbReference>
<dbReference type="CDD" id="cd00565">
    <property type="entry name" value="Ubl_ThiS"/>
    <property type="match status" value="1"/>
</dbReference>
<dbReference type="Gene3D" id="3.10.20.30">
    <property type="match status" value="1"/>
</dbReference>
<evidence type="ECO:0000313" key="2">
    <source>
        <dbReference type="Proteomes" id="UP000069205"/>
    </source>
</evidence>
<dbReference type="Proteomes" id="UP000069205">
    <property type="component" value="Chromosome"/>
</dbReference>
<dbReference type="PATRIC" id="fig|42253.5.peg.3507"/>
<dbReference type="NCBIfam" id="TIGR01683">
    <property type="entry name" value="thiS"/>
    <property type="match status" value="1"/>
</dbReference>
<dbReference type="EMBL" id="CP011801">
    <property type="protein sequence ID" value="ALA59948.1"/>
    <property type="molecule type" value="Genomic_DNA"/>
</dbReference>
<accession>A0A0K2GG74</accession>
<dbReference type="Pfam" id="PF02597">
    <property type="entry name" value="ThiS"/>
    <property type="match status" value="1"/>
</dbReference>
<name>A0A0K2GG74_NITMO</name>
<protein>
    <submittedName>
        <fullName evidence="1">Thiamine biosynthesis protein ThiS (Modular protein)</fullName>
    </submittedName>
</protein>
<dbReference type="SUPFAM" id="SSF54285">
    <property type="entry name" value="MoaD/ThiS"/>
    <property type="match status" value="1"/>
</dbReference>
<dbReference type="InterPro" id="IPR003749">
    <property type="entry name" value="ThiS/MoaD-like"/>
</dbReference>
<reference evidence="1 2" key="1">
    <citation type="journal article" date="2015" name="Proc. Natl. Acad. Sci. U.S.A.">
        <title>Expanded metabolic versatility of ubiquitous nitrite-oxidizing bacteria from the genus Nitrospira.</title>
        <authorList>
            <person name="Koch H."/>
            <person name="Lucker S."/>
            <person name="Albertsen M."/>
            <person name="Kitzinger K."/>
            <person name="Herbold C."/>
            <person name="Spieck E."/>
            <person name="Nielsen P.H."/>
            <person name="Wagner M."/>
            <person name="Daims H."/>
        </authorList>
    </citation>
    <scope>NUCLEOTIDE SEQUENCE [LARGE SCALE GENOMIC DNA]</scope>
    <source>
        <strain evidence="1 2">NSP M-1</strain>
    </source>
</reference>
<evidence type="ECO:0000313" key="1">
    <source>
        <dbReference type="EMBL" id="ALA59948.1"/>
    </source>
</evidence>
<keyword evidence="2" id="KW-1185">Reference proteome</keyword>
<dbReference type="RefSeq" id="WP_238590375.1">
    <property type="nucleotide sequence ID" value="NZ_CP011801.1"/>
</dbReference>
<organism evidence="1 2">
    <name type="scientific">Nitrospira moscoviensis</name>
    <dbReference type="NCBI Taxonomy" id="42253"/>
    <lineage>
        <taxon>Bacteria</taxon>
        <taxon>Pseudomonadati</taxon>
        <taxon>Nitrospirota</taxon>
        <taxon>Nitrospiria</taxon>
        <taxon>Nitrospirales</taxon>
        <taxon>Nitrospiraceae</taxon>
        <taxon>Nitrospira</taxon>
    </lineage>
</organism>